<dbReference type="InterPro" id="IPR006531">
    <property type="entry name" value="Gp5/Vgr_OB"/>
</dbReference>
<evidence type="ECO:0000256" key="1">
    <source>
        <dbReference type="SAM" id="MobiDB-lite"/>
    </source>
</evidence>
<sequence length="212" mass="21605">MNSVELARLLHNLIRVGRVAAIDHAAVRVRVQSGALLTDWLPWLTARAGHSRTWNPPTLGEQVLLLAPGGELRGALVLPALNSDAVPAPSHDANVTQLELPDGARLRYDHAASHLSATLPGSASLDAQGAVSVTTAAALTATAAGGATLNADTVINGNLTLNGNFSQPSGQTATMAGDTHFTGAVTSNGRDISASHTHGGVQRGGAQTEGVN</sequence>
<dbReference type="AlphaFoldDB" id="A0AB74UE64"/>
<dbReference type="InterPro" id="IPR044033">
    <property type="entry name" value="GpV-like_apex"/>
</dbReference>
<dbReference type="InterPro" id="IPR037026">
    <property type="entry name" value="Vgr_OB-fold_dom_sf"/>
</dbReference>
<feature type="domain" description="Gp5/Type VI secretion system Vgr protein OB-fold" evidence="2">
    <location>
        <begin position="16"/>
        <end position="81"/>
    </location>
</feature>
<dbReference type="EMBL" id="CP159578">
    <property type="protein sequence ID" value="XCJ80123.1"/>
    <property type="molecule type" value="Genomic_DNA"/>
</dbReference>
<dbReference type="Pfam" id="PF04717">
    <property type="entry name" value="Phage_base_V"/>
    <property type="match status" value="1"/>
</dbReference>
<gene>
    <name evidence="3" type="ORF">ABV408_02835</name>
</gene>
<dbReference type="RefSeq" id="WP_353980967.1">
    <property type="nucleotide sequence ID" value="NZ_CP159578.1"/>
</dbReference>
<protein>
    <submittedName>
        <fullName evidence="3">Phage baseplate assembly protein V</fullName>
    </submittedName>
</protein>
<name>A0AB74UE64_9GAMM</name>
<dbReference type="NCBIfam" id="TIGR01644">
    <property type="entry name" value="phage_P2_V"/>
    <property type="match status" value="1"/>
</dbReference>
<organism evidence="3">
    <name type="scientific">Salinicola endophyticus</name>
    <dbReference type="NCBI Taxonomy" id="1949083"/>
    <lineage>
        <taxon>Bacteria</taxon>
        <taxon>Pseudomonadati</taxon>
        <taxon>Pseudomonadota</taxon>
        <taxon>Gammaproteobacteria</taxon>
        <taxon>Oceanospirillales</taxon>
        <taxon>Halomonadaceae</taxon>
        <taxon>Salinicola</taxon>
    </lineage>
</organism>
<dbReference type="Pfam" id="PF18946">
    <property type="entry name" value="Apex"/>
    <property type="match status" value="1"/>
</dbReference>
<evidence type="ECO:0000259" key="2">
    <source>
        <dbReference type="Pfam" id="PF04717"/>
    </source>
</evidence>
<accession>A0AB74UE64</accession>
<dbReference type="Gene3D" id="6.20.150.10">
    <property type="match status" value="1"/>
</dbReference>
<feature type="region of interest" description="Disordered" evidence="1">
    <location>
        <begin position="188"/>
        <end position="212"/>
    </location>
</feature>
<dbReference type="InterPro" id="IPR013046">
    <property type="entry name" value="GpV/Gp45"/>
</dbReference>
<proteinExistence type="predicted"/>
<dbReference type="Gene3D" id="2.40.50.230">
    <property type="entry name" value="Gp5 N-terminal domain"/>
    <property type="match status" value="1"/>
</dbReference>
<evidence type="ECO:0000313" key="3">
    <source>
        <dbReference type="EMBL" id="XCJ80123.1"/>
    </source>
</evidence>
<reference evidence="3" key="1">
    <citation type="submission" date="2024-06" db="EMBL/GenBank/DDBJ databases">
        <title>Complete genome of Salinicola endophyticus HNIBRBA4755.</title>
        <authorList>
            <person name="Shin S.Y."/>
            <person name="Kang H."/>
            <person name="Song J."/>
        </authorList>
    </citation>
    <scope>NUCLEOTIDE SEQUENCE</scope>
    <source>
        <strain evidence="3">HNIBRBA4755</strain>
    </source>
</reference>